<keyword evidence="4 8" id="KW-0210">Decarboxylase</keyword>
<dbReference type="SUPFAM" id="SSF51366">
    <property type="entry name" value="Ribulose-phoshate binding barrel"/>
    <property type="match status" value="1"/>
</dbReference>
<evidence type="ECO:0000256" key="4">
    <source>
        <dbReference type="ARBA" id="ARBA00022793"/>
    </source>
</evidence>
<dbReference type="GO" id="GO:0000162">
    <property type="term" value="P:L-tryptophan biosynthetic process"/>
    <property type="evidence" value="ECO:0007669"/>
    <property type="project" value="UniProtKB-UniRule"/>
</dbReference>
<dbReference type="AlphaFoldDB" id="A0A8J6N112"/>
<dbReference type="Gene3D" id="3.20.20.70">
    <property type="entry name" value="Aldolase class I"/>
    <property type="match status" value="1"/>
</dbReference>
<dbReference type="FunFam" id="3.20.20.70:FF:000024">
    <property type="entry name" value="Indole-3-glycerol phosphate synthase"/>
    <property type="match status" value="1"/>
</dbReference>
<reference evidence="10 11" key="1">
    <citation type="submission" date="2020-08" db="EMBL/GenBank/DDBJ databases">
        <title>Bridging the membrane lipid divide: bacteria of the FCB group superphylum have the potential to synthesize archaeal ether lipids.</title>
        <authorList>
            <person name="Villanueva L."/>
            <person name="Von Meijenfeldt F.A.B."/>
            <person name="Westbye A.B."/>
            <person name="Yadav S."/>
            <person name="Hopmans E.C."/>
            <person name="Dutilh B.E."/>
            <person name="Sinninghe Damste J.S."/>
        </authorList>
    </citation>
    <scope>NUCLEOTIDE SEQUENCE [LARGE SCALE GENOMIC DNA]</scope>
    <source>
        <strain evidence="10">NIOZ-UU27</strain>
    </source>
</reference>
<dbReference type="UniPathway" id="UPA00035">
    <property type="reaction ID" value="UER00043"/>
</dbReference>
<dbReference type="NCBIfam" id="NF001377">
    <property type="entry name" value="PRK00278.2-4"/>
    <property type="match status" value="1"/>
</dbReference>
<evidence type="ECO:0000256" key="7">
    <source>
        <dbReference type="ARBA" id="ARBA00023239"/>
    </source>
</evidence>
<name>A0A8J6N112_9DELT</name>
<keyword evidence="5 8" id="KW-0822">Tryptophan biosynthesis</keyword>
<evidence type="ECO:0000256" key="8">
    <source>
        <dbReference type="HAMAP-Rule" id="MF_00134"/>
    </source>
</evidence>
<proteinExistence type="inferred from homology"/>
<feature type="domain" description="Indole-3-glycerol phosphate synthase" evidence="9">
    <location>
        <begin position="7"/>
        <end position="253"/>
    </location>
</feature>
<evidence type="ECO:0000256" key="5">
    <source>
        <dbReference type="ARBA" id="ARBA00022822"/>
    </source>
</evidence>
<dbReference type="EMBL" id="JACNJD010000268">
    <property type="protein sequence ID" value="MBC8178256.1"/>
    <property type="molecule type" value="Genomic_DNA"/>
</dbReference>
<comment type="catalytic activity">
    <reaction evidence="1 8">
        <text>1-(2-carboxyphenylamino)-1-deoxy-D-ribulose 5-phosphate + H(+) = (1S,2R)-1-C-(indol-3-yl)glycerol 3-phosphate + CO2 + H2O</text>
        <dbReference type="Rhea" id="RHEA:23476"/>
        <dbReference type="ChEBI" id="CHEBI:15377"/>
        <dbReference type="ChEBI" id="CHEBI:15378"/>
        <dbReference type="ChEBI" id="CHEBI:16526"/>
        <dbReference type="ChEBI" id="CHEBI:58613"/>
        <dbReference type="ChEBI" id="CHEBI:58866"/>
        <dbReference type="EC" id="4.1.1.48"/>
    </reaction>
</comment>
<evidence type="ECO:0000259" key="9">
    <source>
        <dbReference type="Pfam" id="PF00218"/>
    </source>
</evidence>
<evidence type="ECO:0000256" key="2">
    <source>
        <dbReference type="ARBA" id="ARBA00004696"/>
    </source>
</evidence>
<dbReference type="InterPro" id="IPR013798">
    <property type="entry name" value="Indole-3-glycerol_P_synth_dom"/>
</dbReference>
<dbReference type="PANTHER" id="PTHR22854">
    <property type="entry name" value="TRYPTOPHAN BIOSYNTHESIS PROTEIN"/>
    <property type="match status" value="1"/>
</dbReference>
<evidence type="ECO:0000256" key="1">
    <source>
        <dbReference type="ARBA" id="ARBA00001633"/>
    </source>
</evidence>
<dbReference type="InterPro" id="IPR045186">
    <property type="entry name" value="Indole-3-glycerol_P_synth"/>
</dbReference>
<dbReference type="InterPro" id="IPR011060">
    <property type="entry name" value="RibuloseP-bd_barrel"/>
</dbReference>
<evidence type="ECO:0000313" key="10">
    <source>
        <dbReference type="EMBL" id="MBC8178256.1"/>
    </source>
</evidence>
<keyword evidence="3 8" id="KW-0028">Amino-acid biosynthesis</keyword>
<dbReference type="EC" id="4.1.1.48" evidence="8"/>
<protein>
    <recommendedName>
        <fullName evidence="8">Indole-3-glycerol phosphate synthase</fullName>
        <shortName evidence="8">IGPS</shortName>
        <ecNumber evidence="8">4.1.1.48</ecNumber>
    </recommendedName>
</protein>
<dbReference type="PANTHER" id="PTHR22854:SF2">
    <property type="entry name" value="INDOLE-3-GLYCEROL-PHOSPHATE SYNTHASE"/>
    <property type="match status" value="1"/>
</dbReference>
<keyword evidence="7 8" id="KW-0456">Lyase</keyword>
<organism evidence="10 11">
    <name type="scientific">Candidatus Desulfacyla euxinica</name>
    <dbReference type="NCBI Taxonomy" id="2841693"/>
    <lineage>
        <taxon>Bacteria</taxon>
        <taxon>Deltaproteobacteria</taxon>
        <taxon>Candidatus Desulfacyla</taxon>
    </lineage>
</organism>
<dbReference type="InterPro" id="IPR013785">
    <property type="entry name" value="Aldolase_TIM"/>
</dbReference>
<evidence type="ECO:0000256" key="6">
    <source>
        <dbReference type="ARBA" id="ARBA00023141"/>
    </source>
</evidence>
<comment type="caution">
    <text evidence="10">The sequence shown here is derived from an EMBL/GenBank/DDBJ whole genome shotgun (WGS) entry which is preliminary data.</text>
</comment>
<keyword evidence="6 8" id="KW-0057">Aromatic amino acid biosynthesis</keyword>
<accession>A0A8J6N112</accession>
<evidence type="ECO:0000313" key="11">
    <source>
        <dbReference type="Proteomes" id="UP000650524"/>
    </source>
</evidence>
<sequence length="264" mass="28343">MHFRLMEILAEKQREVARLKKSGLPVKGDNGLSRTSFAEAISVPDRIGLIAEIKFASPSAGIIRKKTDPVSIGRVYEGAGAAAVSLITDKCFFGGELDPLPRLKRAISLPILRKDFIIDVIQIKESFLFGADAILLIARILSHGQLKDLLAAAHAFGLDSLTEIHDRDDLDKAVECGAKIIGINNRDLDTFEVDIKTTIDLAPLVPEGCILVSESGIMAGEHIRSLWSHGVQAVLVGSTLMKSKDVGAKVEELVGAGKKGNGKS</sequence>
<comment type="pathway">
    <text evidence="2 8">Amino-acid biosynthesis; L-tryptophan biosynthesis; L-tryptophan from chorismate: step 4/5.</text>
</comment>
<dbReference type="Proteomes" id="UP000650524">
    <property type="component" value="Unassembled WGS sequence"/>
</dbReference>
<dbReference type="GO" id="GO:0004425">
    <property type="term" value="F:indole-3-glycerol-phosphate synthase activity"/>
    <property type="evidence" value="ECO:0007669"/>
    <property type="project" value="UniProtKB-UniRule"/>
</dbReference>
<comment type="similarity">
    <text evidence="8">Belongs to the TrpC family.</text>
</comment>
<dbReference type="HAMAP" id="MF_00134_B">
    <property type="entry name" value="IGPS_B"/>
    <property type="match status" value="1"/>
</dbReference>
<dbReference type="Pfam" id="PF00218">
    <property type="entry name" value="IGPS"/>
    <property type="match status" value="1"/>
</dbReference>
<evidence type="ECO:0000256" key="3">
    <source>
        <dbReference type="ARBA" id="ARBA00022605"/>
    </source>
</evidence>
<dbReference type="CDD" id="cd00331">
    <property type="entry name" value="IGPS"/>
    <property type="match status" value="1"/>
</dbReference>
<gene>
    <name evidence="8 10" type="primary">trpC</name>
    <name evidence="10" type="ORF">H8E19_12700</name>
</gene>
<dbReference type="GO" id="GO:0004640">
    <property type="term" value="F:phosphoribosylanthranilate isomerase activity"/>
    <property type="evidence" value="ECO:0007669"/>
    <property type="project" value="TreeGrafter"/>
</dbReference>